<evidence type="ECO:0000313" key="2">
    <source>
        <dbReference type="Proteomes" id="UP000234323"/>
    </source>
</evidence>
<dbReference type="VEuPathDB" id="FungiDB:FUN_003455"/>
<dbReference type="VEuPathDB" id="FungiDB:RhiirFUN_008535"/>
<dbReference type="EMBL" id="LLXI01000947">
    <property type="protein sequence ID" value="PKY50964.1"/>
    <property type="molecule type" value="Genomic_DNA"/>
</dbReference>
<gene>
    <name evidence="1" type="ORF">RhiirA4_467748</name>
</gene>
<protein>
    <recommendedName>
        <fullName evidence="3">BAH domain-containing protein</fullName>
    </recommendedName>
</protein>
<dbReference type="VEuPathDB" id="FungiDB:RhiirA1_474217"/>
<name>A0A2I1GWQ1_9GLOM</name>
<evidence type="ECO:0000313" key="1">
    <source>
        <dbReference type="EMBL" id="PKY50964.1"/>
    </source>
</evidence>
<reference evidence="1 2" key="1">
    <citation type="submission" date="2015-10" db="EMBL/GenBank/DDBJ databases">
        <title>Genome analyses suggest a sexual origin of heterokaryosis in a supposedly ancient asexual fungus.</title>
        <authorList>
            <person name="Ropars J."/>
            <person name="Sedzielewska K."/>
            <person name="Noel J."/>
            <person name="Charron P."/>
            <person name="Farinelli L."/>
            <person name="Marton T."/>
            <person name="Kruger M."/>
            <person name="Pelin A."/>
            <person name="Brachmann A."/>
            <person name="Corradi N."/>
        </authorList>
    </citation>
    <scope>NUCLEOTIDE SEQUENCE [LARGE SCALE GENOMIC DNA]</scope>
    <source>
        <strain evidence="1 2">A4</strain>
    </source>
</reference>
<dbReference type="VEuPathDB" id="FungiDB:RhiirA1_392268"/>
<keyword evidence="2" id="KW-1185">Reference proteome</keyword>
<dbReference type="VEuPathDB" id="FungiDB:RhiirA1_458314"/>
<evidence type="ECO:0008006" key="3">
    <source>
        <dbReference type="Google" id="ProtNLM"/>
    </source>
</evidence>
<sequence>MIIYNRKQDNNGRKLGRLLAILNDNNSYKLKIQRILTYNELPRQFRSNSRFQRAQQGELWLLDRNEENAITPIEPQAVIRHINISQELNADGYINEILYKYNNHWKLRSISLEYKHPSEYAALELVQNTENTLPIYKLFIDLYYDDFGTFRNVYHSLGGVYIQFGNMTLAMRQHLRNHFILGLVPFGGSFDEFIKPFIKEMKQLERGKIFEINGQRSLVIASIGQITADLPQGNDLTGVKRHGATKGCRSCQATKDSFTDTNLDIAIISRYHHNTEIQFREINLAITTTEQKNVATNYGLHTKKPILDFLIRERHLQTPQDIYHLTAGKIQRLLNVTINLLSQEGEKKFLDSWKCFEYPRRWHKLPNPVWHRESFMMSDSLRLAMVMPFILNRFLQPSCIKSSNLATIQQRCNVNRASVATKIVINCWEAIAKTMALAFKKSFNENDYISLKQYLENEMMILSQTFEEFNNLPNLHTNFHLVKNAKTFATLINSAVGTKEMVHKILKGMVPKMNKKKIELDLMKRYTTLFALRYLIDGGVDPRLSRTCNGFTNLSNNLTRIMSDWFIIEEHPESDDNETKVHTNVENIIKLSLKRRILVQNSRNISIDVYSITFQSELMKSYSDMNYTAALIHNRVFFYEIATYFYEDVHGSFNKNYLHTGDIVMIQEQNYGESYAIVEAIFSHRGNNDNLYAFVIVQWFEETTRTKLGCPIYKLRANTNQWRRVFPLSVINLVNRTHFIHDLLKICPPNIPIPSVQWIRLQFWPKNPTHKSSVQFTGNGNTFTYEFMVNFMDDKHRCKVGEPGYPVAAVERGRQVIVSKNKAFKVADHDFTKCGIIPSVTMLCEIPATIEESFYRGQVYISLKDPIFQPSDSLRHMTELYKILNNTNENKPYLLLYTDGGPDHRVTYVRVQLALIALFLKLDLDLLIAVRTPPGHSWKNPVERIMSILNLGMQSIGLMRDELSNDLENLMKKCNSMEEIRTYSKDEPQLKNELINSLQAPINLMEGIFERLSLKDEPFITYKSATEEEIKDLWESLLEIEDSLNMDDRTKKDIKDKAKLQEFYDHCCKSRHYFFQIKKCGAIDCNICKPIRSDELDFSQVHSLPDPVPIADKTNYKQFEDVYGTITTEQYRPSLLNQQQKKKRAHIEFGPTAQFVRNVGIVIECCECNKWRVLYSKSKLSPFEVSILERYLDTIQYTCGDSFEALVENVEQNESNINGDENSEHDYVGEIFKKVKVDDGLICNNPTEISYYSSGLFEEICFQCGKVPEDECDESDRPNVNEGFYYYCDECHTTVSSKKKRGKNTKFQVSKRSRK</sequence>
<dbReference type="VEuPathDB" id="FungiDB:FUN_008513"/>
<proteinExistence type="predicted"/>
<comment type="caution">
    <text evidence="1">The sequence shown here is derived from an EMBL/GenBank/DDBJ whole genome shotgun (WGS) entry which is preliminary data.</text>
</comment>
<dbReference type="VEuPathDB" id="FungiDB:RhiirFUN_008343"/>
<dbReference type="Proteomes" id="UP000234323">
    <property type="component" value="Unassembled WGS sequence"/>
</dbReference>
<organism evidence="1 2">
    <name type="scientific">Rhizophagus irregularis</name>
    <dbReference type="NCBI Taxonomy" id="588596"/>
    <lineage>
        <taxon>Eukaryota</taxon>
        <taxon>Fungi</taxon>
        <taxon>Fungi incertae sedis</taxon>
        <taxon>Mucoromycota</taxon>
        <taxon>Glomeromycotina</taxon>
        <taxon>Glomeromycetes</taxon>
        <taxon>Glomerales</taxon>
        <taxon>Glomeraceae</taxon>
        <taxon>Rhizophagus</taxon>
    </lineage>
</organism>
<accession>A0A2I1GWQ1</accession>